<reference evidence="2 3" key="1">
    <citation type="journal article" date="2020" name="Nature">
        <title>Bacterial chemolithoautotrophy via manganese oxidation.</title>
        <authorList>
            <person name="Yu H."/>
            <person name="Leadbetter J.R."/>
        </authorList>
    </citation>
    <scope>NUCLEOTIDE SEQUENCE [LARGE SCALE GENOMIC DNA]</scope>
    <source>
        <strain evidence="2 3">Mn-1</strain>
    </source>
</reference>
<name>A0A7X6DQ07_9BACT</name>
<accession>A0A7X6DQ07</accession>
<keyword evidence="1" id="KW-0472">Membrane</keyword>
<keyword evidence="3" id="KW-1185">Reference proteome</keyword>
<dbReference type="AlphaFoldDB" id="A0A7X6DQ07"/>
<dbReference type="EMBL" id="VTOW01000002">
    <property type="protein sequence ID" value="NKE71189.1"/>
    <property type="molecule type" value="Genomic_DNA"/>
</dbReference>
<proteinExistence type="predicted"/>
<keyword evidence="1" id="KW-1133">Transmembrane helix</keyword>
<gene>
    <name evidence="2" type="ORF">MNODULE_10620</name>
</gene>
<protein>
    <submittedName>
        <fullName evidence="2">Uncharacterized protein</fullName>
    </submittedName>
</protein>
<sequence>MVKPEQIQKIKTPLIAALVLLAVVDIFVHGDHATFIWDSIPGFSAVYGLITTVLIIVVSKFLGHAFLMKPEDYYD</sequence>
<feature type="transmembrane region" description="Helical" evidence="1">
    <location>
        <begin position="12"/>
        <end position="30"/>
    </location>
</feature>
<comment type="caution">
    <text evidence="2">The sequence shown here is derived from an EMBL/GenBank/DDBJ whole genome shotgun (WGS) entry which is preliminary data.</text>
</comment>
<feature type="transmembrane region" description="Helical" evidence="1">
    <location>
        <begin position="42"/>
        <end position="62"/>
    </location>
</feature>
<evidence type="ECO:0000256" key="1">
    <source>
        <dbReference type="SAM" id="Phobius"/>
    </source>
</evidence>
<evidence type="ECO:0000313" key="2">
    <source>
        <dbReference type="EMBL" id="NKE71189.1"/>
    </source>
</evidence>
<keyword evidence="1" id="KW-0812">Transmembrane</keyword>
<evidence type="ECO:0000313" key="3">
    <source>
        <dbReference type="Proteomes" id="UP000534783"/>
    </source>
</evidence>
<dbReference type="Proteomes" id="UP000534783">
    <property type="component" value="Unassembled WGS sequence"/>
</dbReference>
<organism evidence="2 3">
    <name type="scientific">Candidatus Manganitrophus noduliformans</name>
    <dbReference type="NCBI Taxonomy" id="2606439"/>
    <lineage>
        <taxon>Bacteria</taxon>
        <taxon>Pseudomonadati</taxon>
        <taxon>Nitrospirota</taxon>
        <taxon>Nitrospiria</taxon>
        <taxon>Candidatus Troglogloeales</taxon>
        <taxon>Candidatus Manganitrophaceae</taxon>
        <taxon>Candidatus Manganitrophus</taxon>
    </lineage>
</organism>